<reference evidence="3" key="1">
    <citation type="submission" date="2023-07" db="EMBL/GenBank/DDBJ databases">
        <authorList>
            <person name="Stuckert A."/>
        </authorList>
    </citation>
    <scope>NUCLEOTIDE SEQUENCE</scope>
</reference>
<evidence type="ECO:0000256" key="1">
    <source>
        <dbReference type="SAM" id="SignalP"/>
    </source>
</evidence>
<evidence type="ECO:0000313" key="4">
    <source>
        <dbReference type="Proteomes" id="UP001176940"/>
    </source>
</evidence>
<organism evidence="3 4">
    <name type="scientific">Ranitomeya imitator</name>
    <name type="common">mimic poison frog</name>
    <dbReference type="NCBI Taxonomy" id="111125"/>
    <lineage>
        <taxon>Eukaryota</taxon>
        <taxon>Metazoa</taxon>
        <taxon>Chordata</taxon>
        <taxon>Craniata</taxon>
        <taxon>Vertebrata</taxon>
        <taxon>Euteleostomi</taxon>
        <taxon>Amphibia</taxon>
        <taxon>Batrachia</taxon>
        <taxon>Anura</taxon>
        <taxon>Neobatrachia</taxon>
        <taxon>Hyloidea</taxon>
        <taxon>Dendrobatidae</taxon>
        <taxon>Dendrobatinae</taxon>
        <taxon>Ranitomeya</taxon>
    </lineage>
</organism>
<name>A0ABN9LTP0_9NEOB</name>
<protein>
    <recommendedName>
        <fullName evidence="2">Reverse transcriptase domain-containing protein</fullName>
    </recommendedName>
</protein>
<keyword evidence="1" id="KW-0732">Signal</keyword>
<proteinExistence type="predicted"/>
<dbReference type="PROSITE" id="PS50878">
    <property type="entry name" value="RT_POL"/>
    <property type="match status" value="1"/>
</dbReference>
<sequence>MTSGTSSACAFVLLWVLTNVHRTMAMEPLSTPEVGELETASIFSYTEEDAVRILSGTSNDNTFLSKPTADMRTEEVSQVPYENTEHGRTSESELNRNELVVNISSAQLTGIEYDMLAKGLSFCPKNSPDWFQIECDLFAFYRRLRLTSYFSEIQPRADEPTDGVVRVFTLKGAGLFNKSSFQPHVKNQFVESYITLVERDIKKLRERFCHHGFNNLSRAERQALDRLSNNTALTVKPADKGGAVVVMDTVKYRAEIMRQLLDTAVYKKLTCDPTAGFQRELQLLIDDSLNNGLIDQKLSEFLFVNSPITPVLYTLPKIHKDLLNPPGRPIVSGRGSMCNKVSIFLDKILRVFSTSAGSYIHDTNDFLVKLNTVSVCASTFLVSFDVVSLYTSIEHERGLDAVGVVLSGSDVSPDCARLVLTLLEFILRRNFFLFGDDYNQQLRGTAMGSNVAPTYANIYMAVLEDQHVYRSSFWRHVRAWWRYIDDIFCVWEGTHEDLLGFLTELNHIHPELKFTMTCSVERVQFLDTMVYKQNDKLCTDLFIKTTDRNSLLSYDSYHPRRMMDSLPWSQLLRVRRIVTDTQICDKRLDEMCDKFIRRGYPQVKVMGHRDRAARLTEEDLQRQKGDKQKRIKLIFEDEKIVGKDVVQQLEDKVTQRAVAVGGSQEEADRVDALFMVNAVLSDTVRYLKVSVSDSIGRYPKNIGYRRYRYPIPIQVNGTSSIGMYPHGSQGLKERKLSFRPWDPY</sequence>
<accession>A0ABN9LTP0</accession>
<dbReference type="InterPro" id="IPR000477">
    <property type="entry name" value="RT_dom"/>
</dbReference>
<dbReference type="PANTHER" id="PTHR21301:SF12">
    <property type="match status" value="1"/>
</dbReference>
<feature type="signal peptide" evidence="1">
    <location>
        <begin position="1"/>
        <end position="25"/>
    </location>
</feature>
<comment type="caution">
    <text evidence="3">The sequence shown here is derived from an EMBL/GenBank/DDBJ whole genome shotgun (WGS) entry which is preliminary data.</text>
</comment>
<dbReference type="Proteomes" id="UP001176940">
    <property type="component" value="Unassembled WGS sequence"/>
</dbReference>
<evidence type="ECO:0000259" key="2">
    <source>
        <dbReference type="PROSITE" id="PS50878"/>
    </source>
</evidence>
<feature type="domain" description="Reverse transcriptase" evidence="2">
    <location>
        <begin position="296"/>
        <end position="559"/>
    </location>
</feature>
<dbReference type="Pfam" id="PF26215">
    <property type="entry name" value="HTH_animal"/>
    <property type="match status" value="1"/>
</dbReference>
<dbReference type="PANTHER" id="PTHR21301">
    <property type="entry name" value="REVERSE TRANSCRIPTASE"/>
    <property type="match status" value="1"/>
</dbReference>
<feature type="chain" id="PRO_5045117156" description="Reverse transcriptase domain-containing protein" evidence="1">
    <location>
        <begin position="26"/>
        <end position="744"/>
    </location>
</feature>
<dbReference type="InterPro" id="IPR058912">
    <property type="entry name" value="HTH_animal"/>
</dbReference>
<dbReference type="EMBL" id="CAUEEQ010031645">
    <property type="protein sequence ID" value="CAJ0950407.1"/>
    <property type="molecule type" value="Genomic_DNA"/>
</dbReference>
<keyword evidence="4" id="KW-1185">Reference proteome</keyword>
<evidence type="ECO:0000313" key="3">
    <source>
        <dbReference type="EMBL" id="CAJ0950407.1"/>
    </source>
</evidence>
<gene>
    <name evidence="3" type="ORF">RIMI_LOCUS13012086</name>
</gene>